<dbReference type="EMBL" id="VXIT01000002">
    <property type="protein sequence ID" value="KAA6415052.1"/>
    <property type="molecule type" value="Genomic_DNA"/>
</dbReference>
<comment type="caution">
    <text evidence="2">The sequence shown here is derived from an EMBL/GenBank/DDBJ whole genome shotgun (WGS) entry which is preliminary data.</text>
</comment>
<evidence type="ECO:0000256" key="1">
    <source>
        <dbReference type="SAM" id="MobiDB-lite"/>
    </source>
</evidence>
<feature type="region of interest" description="Disordered" evidence="1">
    <location>
        <begin position="37"/>
        <end position="60"/>
    </location>
</feature>
<name>A0A5M8Q143_9LECA</name>
<evidence type="ECO:0000313" key="2">
    <source>
        <dbReference type="EMBL" id="KAA6415052.1"/>
    </source>
</evidence>
<accession>A0A5M8Q143</accession>
<sequence>MCFVLVECDSSLSERRPQEFLNSATLDFSNLRTKANSDIGHEHTEADTYARDKGSSSDELRIHRTGLLGRPVVTEGDIHFRRHPKPMDRSRPRLHPVTDSTSSSR</sequence>
<feature type="compositionally biased region" description="Basic and acidic residues" evidence="1">
    <location>
        <begin position="39"/>
        <end position="60"/>
    </location>
</feature>
<proteinExistence type="predicted"/>
<gene>
    <name evidence="2" type="ORF">FRX48_01803</name>
</gene>
<dbReference type="Proteomes" id="UP000324767">
    <property type="component" value="Unassembled WGS sequence"/>
</dbReference>
<organism evidence="2 3">
    <name type="scientific">Lasallia pustulata</name>
    <dbReference type="NCBI Taxonomy" id="136370"/>
    <lineage>
        <taxon>Eukaryota</taxon>
        <taxon>Fungi</taxon>
        <taxon>Dikarya</taxon>
        <taxon>Ascomycota</taxon>
        <taxon>Pezizomycotina</taxon>
        <taxon>Lecanoromycetes</taxon>
        <taxon>OSLEUM clade</taxon>
        <taxon>Umbilicariomycetidae</taxon>
        <taxon>Umbilicariales</taxon>
        <taxon>Umbilicariaceae</taxon>
        <taxon>Lasallia</taxon>
    </lineage>
</organism>
<protein>
    <submittedName>
        <fullName evidence="2">Uncharacterized protein</fullName>
    </submittedName>
</protein>
<dbReference type="AlphaFoldDB" id="A0A5M8Q143"/>
<evidence type="ECO:0000313" key="3">
    <source>
        <dbReference type="Proteomes" id="UP000324767"/>
    </source>
</evidence>
<reference evidence="2 3" key="1">
    <citation type="submission" date="2019-09" db="EMBL/GenBank/DDBJ databases">
        <title>The hologenome of the rock-dwelling lichen Lasallia pustulata.</title>
        <authorList>
            <person name="Greshake Tzovaras B."/>
            <person name="Segers F."/>
            <person name="Bicker A."/>
            <person name="Dal Grande F."/>
            <person name="Otte J."/>
            <person name="Hankeln T."/>
            <person name="Schmitt I."/>
            <person name="Ebersberger I."/>
        </authorList>
    </citation>
    <scope>NUCLEOTIDE SEQUENCE [LARGE SCALE GENOMIC DNA]</scope>
    <source>
        <strain evidence="2">A1-1</strain>
    </source>
</reference>
<feature type="region of interest" description="Disordered" evidence="1">
    <location>
        <begin position="76"/>
        <end position="105"/>
    </location>
</feature>